<feature type="repeat" description="ANK" evidence="4">
    <location>
        <begin position="199"/>
        <end position="232"/>
    </location>
</feature>
<evidence type="ECO:0000256" key="2">
    <source>
        <dbReference type="ARBA" id="ARBA00022737"/>
    </source>
</evidence>
<keyword evidence="4" id="KW-0040">ANK repeat</keyword>
<dbReference type="GO" id="GO:0019208">
    <property type="term" value="F:phosphatase regulator activity"/>
    <property type="evidence" value="ECO:0007669"/>
    <property type="project" value="TreeGrafter"/>
</dbReference>
<gene>
    <name evidence="6" type="primary">MYPT2</name>
    <name evidence="6" type="ORF">TR153083</name>
</gene>
<feature type="compositionally biased region" description="Basic residues" evidence="5">
    <location>
        <begin position="615"/>
        <end position="624"/>
    </location>
</feature>
<feature type="compositionally biased region" description="Polar residues" evidence="5">
    <location>
        <begin position="524"/>
        <end position="545"/>
    </location>
</feature>
<dbReference type="PROSITE" id="PS50088">
    <property type="entry name" value="ANK_REPEAT"/>
    <property type="match status" value="4"/>
</dbReference>
<feature type="compositionally biased region" description="Polar residues" evidence="5">
    <location>
        <begin position="477"/>
        <end position="494"/>
    </location>
</feature>
<dbReference type="GO" id="GO:0005737">
    <property type="term" value="C:cytoplasm"/>
    <property type="evidence" value="ECO:0007669"/>
    <property type="project" value="TreeGrafter"/>
</dbReference>
<dbReference type="InterPro" id="IPR051226">
    <property type="entry name" value="PP1_Regulatory_Subunit"/>
</dbReference>
<name>A0A0X3P404_SCHSO</name>
<dbReference type="SMART" id="SM00248">
    <property type="entry name" value="ANK"/>
    <property type="match status" value="4"/>
</dbReference>
<feature type="compositionally biased region" description="Basic and acidic residues" evidence="5">
    <location>
        <begin position="325"/>
        <end position="374"/>
    </location>
</feature>
<feature type="region of interest" description="Disordered" evidence="5">
    <location>
        <begin position="605"/>
        <end position="628"/>
    </location>
</feature>
<dbReference type="Pfam" id="PF12796">
    <property type="entry name" value="Ank_2"/>
    <property type="match status" value="2"/>
</dbReference>
<comment type="similarity">
    <text evidence="3">Belongs to the NRARP family.</text>
</comment>
<keyword evidence="2" id="KW-0677">Repeat</keyword>
<feature type="region of interest" description="Disordered" evidence="5">
    <location>
        <begin position="287"/>
        <end position="589"/>
    </location>
</feature>
<feature type="compositionally biased region" description="Polar residues" evidence="5">
    <location>
        <begin position="748"/>
        <end position="765"/>
    </location>
</feature>
<dbReference type="PANTHER" id="PTHR24179">
    <property type="entry name" value="PROTEIN PHOSPHATASE 1 REGULATORY SUBUNIT 12"/>
    <property type="match status" value="1"/>
</dbReference>
<evidence type="ECO:0000256" key="4">
    <source>
        <dbReference type="PROSITE-ProRule" id="PRU00023"/>
    </source>
</evidence>
<feature type="compositionally biased region" description="Polar residues" evidence="5">
    <location>
        <begin position="699"/>
        <end position="734"/>
    </location>
</feature>
<dbReference type="Gene3D" id="1.25.40.20">
    <property type="entry name" value="Ankyrin repeat-containing domain"/>
    <property type="match status" value="2"/>
</dbReference>
<dbReference type="GO" id="GO:0004857">
    <property type="term" value="F:enzyme inhibitor activity"/>
    <property type="evidence" value="ECO:0007669"/>
    <property type="project" value="TreeGrafter"/>
</dbReference>
<feature type="compositionally biased region" description="Polar residues" evidence="5">
    <location>
        <begin position="650"/>
        <end position="676"/>
    </location>
</feature>
<keyword evidence="1" id="KW-0217">Developmental protein</keyword>
<dbReference type="EMBL" id="GEEE01018688">
    <property type="protein sequence ID" value="JAP44537.1"/>
    <property type="molecule type" value="Transcribed_RNA"/>
</dbReference>
<evidence type="ECO:0000256" key="3">
    <source>
        <dbReference type="ARBA" id="ARBA00038386"/>
    </source>
</evidence>
<dbReference type="Gene3D" id="6.10.140.390">
    <property type="match status" value="1"/>
</dbReference>
<dbReference type="PANTHER" id="PTHR24179:SF21">
    <property type="entry name" value="MYOSIN BINDING SUBUNIT, ISOFORM O"/>
    <property type="match status" value="1"/>
</dbReference>
<feature type="compositionally biased region" description="Basic and acidic residues" evidence="5">
    <location>
        <begin position="403"/>
        <end position="412"/>
    </location>
</feature>
<dbReference type="InterPro" id="IPR036770">
    <property type="entry name" value="Ankyrin_rpt-contain_sf"/>
</dbReference>
<feature type="compositionally biased region" description="Low complexity" evidence="5">
    <location>
        <begin position="434"/>
        <end position="450"/>
    </location>
</feature>
<feature type="repeat" description="ANK" evidence="4">
    <location>
        <begin position="106"/>
        <end position="138"/>
    </location>
</feature>
<feature type="region of interest" description="Disordered" evidence="5">
    <location>
        <begin position="650"/>
        <end position="773"/>
    </location>
</feature>
<dbReference type="SUPFAM" id="SSF48403">
    <property type="entry name" value="Ankyrin repeat"/>
    <property type="match status" value="1"/>
</dbReference>
<protein>
    <submittedName>
        <fullName evidence="6">Protein phosphatase 1 regulatory subunit 12B</fullName>
    </submittedName>
</protein>
<accession>A0A0X3P404</accession>
<feature type="repeat" description="ANK" evidence="4">
    <location>
        <begin position="73"/>
        <end position="105"/>
    </location>
</feature>
<organism evidence="6">
    <name type="scientific">Schistocephalus solidus</name>
    <name type="common">Tapeworm</name>
    <dbReference type="NCBI Taxonomy" id="70667"/>
    <lineage>
        <taxon>Eukaryota</taxon>
        <taxon>Metazoa</taxon>
        <taxon>Spiralia</taxon>
        <taxon>Lophotrochozoa</taxon>
        <taxon>Platyhelminthes</taxon>
        <taxon>Cestoda</taxon>
        <taxon>Eucestoda</taxon>
        <taxon>Diphyllobothriidea</taxon>
        <taxon>Diphyllobothriidae</taxon>
        <taxon>Schistocephalus</taxon>
    </lineage>
</organism>
<feature type="repeat" description="ANK" evidence="4">
    <location>
        <begin position="233"/>
        <end position="265"/>
    </location>
</feature>
<sequence>MLACSKLNPVTRKQQLELWESSETNKEVAHPRTAERVKFPIDVQFFAACSLADTNEIKQLLAKGVDINVVNVDGLTALHQACIVNNYDVTKFLLEHGADVNIQDNEGWTPLHACASCPYPELTKLLLDHGADVGIASFDMELPIDVAQDKDTQTILREAMDKQKVDAAAARKAEEQQMLDDAKMWLKTGQYPTVIDSRTGATALHIAAAKDYSAVLEILLKLPGIDVDVVDNDGWTPLHAAAHWAQERPLRLLAVAGASFDRITLTNQSIFDVADRSVTMLLRQLREAQRQGGPQHPENADQSTVEAATPNRRRPGEPSEDADVQEPKKLHKDISPERRRPAEEKEITVVPTESKKDMDQADQKAKESEERKLVAELLASSETSTPMKGQESDGKRVLGGTMRKGDGTEEKPSQTATSTAPSPDSTSVNASNLSVIIIDSDIDSSSSASSPTGSGQQPDEPRKLSAHVASVKREHVSLSNADTLLGSSEASSETPSVLVASSAAPSQVTTQKEDPKTLTIFEPSESNARPTNPVSTELSKPTDTSLVEAVAPPSKSSDVAEPSVSALSAHARSTSGRKARATPAGASSRNCGAIKRVSAVLAPVKSEETEAQRSSKARMVRSTRRSTQGITNDVLEEAKRMSAATIAATNHTIPKPSSQQPTETNVSPSETPTTASVPRVELKGQVSSPSAAPSELQKEFTSAQPTVRTTTAVLRMTSPSVPSSSRATAQLASNHKNDEDLQKPDSAAETSTVSHTATTNITPSVNRGRKTRDRVCTGKVNTSDVLAAASLLEQSSAKTDDSSTIPRVCSSLPLCFTYPFRGNFSCIYHPI</sequence>
<reference evidence="6" key="1">
    <citation type="submission" date="2016-01" db="EMBL/GenBank/DDBJ databases">
        <title>Reference transcriptome for the parasite Schistocephalus solidus: insights into the molecular evolution of parasitism.</title>
        <authorList>
            <person name="Hebert F.O."/>
            <person name="Grambauer S."/>
            <person name="Barber I."/>
            <person name="Landry C.R."/>
            <person name="Aubin-Horth N."/>
        </authorList>
    </citation>
    <scope>NUCLEOTIDE SEQUENCE</scope>
</reference>
<feature type="compositionally biased region" description="Low complexity" evidence="5">
    <location>
        <begin position="413"/>
        <end position="427"/>
    </location>
</feature>
<feature type="compositionally biased region" description="Low complexity" evidence="5">
    <location>
        <begin position="495"/>
        <end position="506"/>
    </location>
</feature>
<evidence type="ECO:0000313" key="6">
    <source>
        <dbReference type="EMBL" id="JAP44537.1"/>
    </source>
</evidence>
<proteinExistence type="inferred from homology"/>
<dbReference type="PROSITE" id="PS50297">
    <property type="entry name" value="ANK_REP_REGION"/>
    <property type="match status" value="4"/>
</dbReference>
<dbReference type="InterPro" id="IPR002110">
    <property type="entry name" value="Ankyrin_rpt"/>
</dbReference>
<evidence type="ECO:0000256" key="5">
    <source>
        <dbReference type="SAM" id="MobiDB-lite"/>
    </source>
</evidence>
<dbReference type="AlphaFoldDB" id="A0A0X3P404"/>
<dbReference type="CDD" id="cd21930">
    <property type="entry name" value="IPD_PPP1R12"/>
    <property type="match status" value="1"/>
</dbReference>
<evidence type="ECO:0000256" key="1">
    <source>
        <dbReference type="ARBA" id="ARBA00022473"/>
    </source>
</evidence>